<feature type="domain" description="Secretion system C-terminal sorting" evidence="1">
    <location>
        <begin position="209"/>
        <end position="280"/>
    </location>
</feature>
<dbReference type="Proteomes" id="UP000808337">
    <property type="component" value="Unassembled WGS sequence"/>
</dbReference>
<evidence type="ECO:0000259" key="1">
    <source>
        <dbReference type="Pfam" id="PF18962"/>
    </source>
</evidence>
<accession>A0A9D7XQM5</accession>
<dbReference type="Pfam" id="PF18962">
    <property type="entry name" value="Por_Secre_tail"/>
    <property type="match status" value="1"/>
</dbReference>
<evidence type="ECO:0000313" key="2">
    <source>
        <dbReference type="EMBL" id="MBK9983171.1"/>
    </source>
</evidence>
<dbReference type="InterPro" id="IPR026444">
    <property type="entry name" value="Secre_tail"/>
</dbReference>
<proteinExistence type="predicted"/>
<protein>
    <submittedName>
        <fullName evidence="2">T9SS type A sorting domain-containing protein</fullName>
    </submittedName>
</protein>
<organism evidence="2 3">
    <name type="scientific">Candidatus Opimibacter skivensis</name>
    <dbReference type="NCBI Taxonomy" id="2982028"/>
    <lineage>
        <taxon>Bacteria</taxon>
        <taxon>Pseudomonadati</taxon>
        <taxon>Bacteroidota</taxon>
        <taxon>Saprospiria</taxon>
        <taxon>Saprospirales</taxon>
        <taxon>Saprospiraceae</taxon>
        <taxon>Candidatus Opimibacter</taxon>
    </lineage>
</organism>
<reference evidence="2 3" key="1">
    <citation type="submission" date="2020-10" db="EMBL/GenBank/DDBJ databases">
        <title>Connecting structure to function with the recovery of over 1000 high-quality activated sludge metagenome-assembled genomes encoding full-length rRNA genes using long-read sequencing.</title>
        <authorList>
            <person name="Singleton C.M."/>
            <person name="Petriglieri F."/>
            <person name="Kristensen J.M."/>
            <person name="Kirkegaard R.H."/>
            <person name="Michaelsen T.Y."/>
            <person name="Andersen M.H."/>
            <person name="Karst S.M."/>
            <person name="Dueholm M.S."/>
            <person name="Nielsen P.H."/>
            <person name="Albertsen M."/>
        </authorList>
    </citation>
    <scope>NUCLEOTIDE SEQUENCE [LARGE SCALE GENOMIC DNA]</scope>
    <source>
        <strain evidence="2">Ribe_18-Q3-R11-54_MAXAC.273</strain>
    </source>
</reference>
<dbReference type="EMBL" id="JADKGY010000011">
    <property type="protein sequence ID" value="MBK9983171.1"/>
    <property type="molecule type" value="Genomic_DNA"/>
</dbReference>
<name>A0A9D7XQM5_9BACT</name>
<gene>
    <name evidence="2" type="ORF">IPP15_12290</name>
</gene>
<dbReference type="NCBIfam" id="TIGR04183">
    <property type="entry name" value="Por_Secre_tail"/>
    <property type="match status" value="1"/>
</dbReference>
<comment type="caution">
    <text evidence="2">The sequence shown here is derived from an EMBL/GenBank/DDBJ whole genome shotgun (WGS) entry which is preliminary data.</text>
</comment>
<sequence length="285" mass="31473">MDVTEQFISPEFQDYYSLTCDSLIQNIFTELFWTICPGDTFYYNGNALTVGGLYQDIYPLSSGADSIVTLNLDVLVPIEAYGSEDLCNGDTLMISGNSITQPGFYDIHLDTTNCSTILHLTVYEVTIDTSIVNMGTSLHSPAHEVLFQWFDCNTNLPVPGAVQSDFTPASIGFYRVRLTTIQGCEAFSDCYLVLPTATYAPLNEIQWQIFPNPAHDVLYVSTESQTAQDGQLEVSDMLGHVLLKQTISKGSSNNFIELSSLPVGIFLITIQDDKGTSSTRLFTKI</sequence>
<dbReference type="AlphaFoldDB" id="A0A9D7XQM5"/>
<evidence type="ECO:0000313" key="3">
    <source>
        <dbReference type="Proteomes" id="UP000808337"/>
    </source>
</evidence>